<dbReference type="Proteomes" id="UP000305948">
    <property type="component" value="Unassembled WGS sequence"/>
</dbReference>
<organism evidence="1 2">
    <name type="scientific">Heliocybe sulcata</name>
    <dbReference type="NCBI Taxonomy" id="5364"/>
    <lineage>
        <taxon>Eukaryota</taxon>
        <taxon>Fungi</taxon>
        <taxon>Dikarya</taxon>
        <taxon>Basidiomycota</taxon>
        <taxon>Agaricomycotina</taxon>
        <taxon>Agaricomycetes</taxon>
        <taxon>Gloeophyllales</taxon>
        <taxon>Gloeophyllaceae</taxon>
        <taxon>Heliocybe</taxon>
    </lineage>
</organism>
<name>A0A5C3NCC4_9AGAM</name>
<accession>A0A5C3NCC4</accession>
<protein>
    <recommendedName>
        <fullName evidence="3">CoA-dependent acyltransferase</fullName>
    </recommendedName>
</protein>
<proteinExistence type="predicted"/>
<reference evidence="1 2" key="1">
    <citation type="journal article" date="2019" name="Nat. Ecol. Evol.">
        <title>Megaphylogeny resolves global patterns of mushroom evolution.</title>
        <authorList>
            <person name="Varga T."/>
            <person name="Krizsan K."/>
            <person name="Foldi C."/>
            <person name="Dima B."/>
            <person name="Sanchez-Garcia M."/>
            <person name="Sanchez-Ramirez S."/>
            <person name="Szollosi G.J."/>
            <person name="Szarkandi J.G."/>
            <person name="Papp V."/>
            <person name="Albert L."/>
            <person name="Andreopoulos W."/>
            <person name="Angelini C."/>
            <person name="Antonin V."/>
            <person name="Barry K.W."/>
            <person name="Bougher N.L."/>
            <person name="Buchanan P."/>
            <person name="Buyck B."/>
            <person name="Bense V."/>
            <person name="Catcheside P."/>
            <person name="Chovatia M."/>
            <person name="Cooper J."/>
            <person name="Damon W."/>
            <person name="Desjardin D."/>
            <person name="Finy P."/>
            <person name="Geml J."/>
            <person name="Haridas S."/>
            <person name="Hughes K."/>
            <person name="Justo A."/>
            <person name="Karasinski D."/>
            <person name="Kautmanova I."/>
            <person name="Kiss B."/>
            <person name="Kocsube S."/>
            <person name="Kotiranta H."/>
            <person name="LaButti K.M."/>
            <person name="Lechner B.E."/>
            <person name="Liimatainen K."/>
            <person name="Lipzen A."/>
            <person name="Lukacs Z."/>
            <person name="Mihaltcheva S."/>
            <person name="Morgado L.N."/>
            <person name="Niskanen T."/>
            <person name="Noordeloos M.E."/>
            <person name="Ohm R.A."/>
            <person name="Ortiz-Santana B."/>
            <person name="Ovrebo C."/>
            <person name="Racz N."/>
            <person name="Riley R."/>
            <person name="Savchenko A."/>
            <person name="Shiryaev A."/>
            <person name="Soop K."/>
            <person name="Spirin V."/>
            <person name="Szebenyi C."/>
            <person name="Tomsovsky M."/>
            <person name="Tulloss R.E."/>
            <person name="Uehling J."/>
            <person name="Grigoriev I.V."/>
            <person name="Vagvolgyi C."/>
            <person name="Papp T."/>
            <person name="Martin F.M."/>
            <person name="Miettinen O."/>
            <person name="Hibbett D.S."/>
            <person name="Nagy L.G."/>
        </authorList>
    </citation>
    <scope>NUCLEOTIDE SEQUENCE [LARGE SCALE GENOMIC DNA]</scope>
    <source>
        <strain evidence="1 2">OMC1185</strain>
    </source>
</reference>
<evidence type="ECO:0008006" key="3">
    <source>
        <dbReference type="Google" id="ProtNLM"/>
    </source>
</evidence>
<dbReference type="InterPro" id="IPR023213">
    <property type="entry name" value="CAT-like_dom_sf"/>
</dbReference>
<dbReference type="PANTHER" id="PTHR42034">
    <property type="entry name" value="CHROMOSOME 7, WHOLE GENOME SHOTGUN SEQUENCE-RELATED"/>
    <property type="match status" value="1"/>
</dbReference>
<dbReference type="AlphaFoldDB" id="A0A5C3NCC4"/>
<keyword evidence="2" id="KW-1185">Reference proteome</keyword>
<evidence type="ECO:0000313" key="2">
    <source>
        <dbReference type="Proteomes" id="UP000305948"/>
    </source>
</evidence>
<dbReference type="OrthoDB" id="2548233at2759"/>
<dbReference type="PANTHER" id="PTHR42034:SF1">
    <property type="entry name" value="CONDENSATION DOMAIN-CONTAINING PROTEIN"/>
    <property type="match status" value="1"/>
</dbReference>
<gene>
    <name evidence="1" type="ORF">OE88DRAFT_1732579</name>
</gene>
<dbReference type="Gene3D" id="3.30.559.30">
    <property type="entry name" value="Nonribosomal peptide synthetase, condensation domain"/>
    <property type="match status" value="1"/>
</dbReference>
<evidence type="ECO:0000313" key="1">
    <source>
        <dbReference type="EMBL" id="TFK55334.1"/>
    </source>
</evidence>
<dbReference type="Gene3D" id="3.30.559.10">
    <property type="entry name" value="Chloramphenicol acetyltransferase-like domain"/>
    <property type="match status" value="1"/>
</dbReference>
<sequence>MNWTRTEQAGHAVYSRPTWAKEKFYYSMAKHQRGLANFTVQATVKTSGWAWSSPQFEWRLKSACTLTAGSYPLLLVHTVPEGAVAQIVYTHPHDWDEAYNVMCPRVTRVETSDNEEFLEVILTSEAAQLPTIRIFWTYLGGGEYAVALASPHCLLDAKRAMTILHNILKNLSTGLEETRPSDWSRIAQSSVDLLPPPLELVRARPPVSPETLGRCMDQWKKNTASKTNWILPPKSKVPSAEGTTRRFLYTFSEEDSTALFKKHKSLGVTNYTVLQAALWLATVILNPPTPEDFATQHCSALVMVDAAGEILPEWKERYNGCCLGDLSLSVPLEMAAQRDPGMALKQMMAKITEDMKFWRESKALMDIVKLTAEGGSTWCGVAASKGIPLANGLSTNVGVVDSVIARSHGSKASPYAVEITDVGASGRISEPQYFTRAWTFNGKYTLQVNYNDHYHEPALIEEFLSTTAAIMRSTLDL</sequence>
<dbReference type="EMBL" id="ML213505">
    <property type="protein sequence ID" value="TFK55334.1"/>
    <property type="molecule type" value="Genomic_DNA"/>
</dbReference>